<keyword evidence="1" id="KW-0732">Signal</keyword>
<protein>
    <submittedName>
        <fullName evidence="2">Uncharacterized protein</fullName>
    </submittedName>
</protein>
<feature type="signal peptide" evidence="1">
    <location>
        <begin position="1"/>
        <end position="28"/>
    </location>
</feature>
<dbReference type="SUPFAM" id="SSF51445">
    <property type="entry name" value="(Trans)glycosidases"/>
    <property type="match status" value="1"/>
</dbReference>
<dbReference type="RefSeq" id="WP_073457816.1">
    <property type="nucleotide sequence ID" value="NZ_FRAP01000011.1"/>
</dbReference>
<dbReference type="InterPro" id="IPR017853">
    <property type="entry name" value="GH"/>
</dbReference>
<keyword evidence="3" id="KW-1185">Reference proteome</keyword>
<dbReference type="InterPro" id="IPR055151">
    <property type="entry name" value="GH113"/>
</dbReference>
<dbReference type="Proteomes" id="UP000184363">
    <property type="component" value="Unassembled WGS sequence"/>
</dbReference>
<sequence length="381" mass="41553">MNRTSLIRWTAGVAAALAVALGSWTVPAAEPDPPVARALLSATGPVPTPPRTGPAVAAPWRPGVPELGVQVYWVNNPDDPDEVVLAKARRLFAQVIGMEANAVAITFPFFTESLTASTVHADERTPSPERVGLVLAQAKAMGLRTTLRPLLDEANLMEQDPRAWRGKLLPADVDAWYASYEAFLTPYLHVAQRVGVDTVVVGAELNTLQRDRHWVGLVARAREVYRGQLSYSANWDAYTSAQAGIPVDVVTVDAYPWLDVTPRDDEERLTTAWSQWLAEARIGPGVVLSEVGAAAEAETLLNPAVPHRDGAELDEDVQRRWFVAACRAARDRDLGGLYWWKIGFDVDPAAADPVNDLHDSWLGRAAQPAMRDCFAEWGRAG</sequence>
<dbReference type="CDD" id="cd19608">
    <property type="entry name" value="GH113_mannanase-like"/>
    <property type="match status" value="1"/>
</dbReference>
<dbReference type="Gene3D" id="3.20.20.80">
    <property type="entry name" value="Glycosidases"/>
    <property type="match status" value="1"/>
</dbReference>
<dbReference type="EMBL" id="FRAP01000011">
    <property type="protein sequence ID" value="SHK74446.1"/>
    <property type="molecule type" value="Genomic_DNA"/>
</dbReference>
<dbReference type="AlphaFoldDB" id="A0A1M6UZG3"/>
<proteinExistence type="predicted"/>
<organism evidence="2 3">
    <name type="scientific">Pseudonocardia thermophila</name>
    <dbReference type="NCBI Taxonomy" id="1848"/>
    <lineage>
        <taxon>Bacteria</taxon>
        <taxon>Bacillati</taxon>
        <taxon>Actinomycetota</taxon>
        <taxon>Actinomycetes</taxon>
        <taxon>Pseudonocardiales</taxon>
        <taxon>Pseudonocardiaceae</taxon>
        <taxon>Pseudonocardia</taxon>
    </lineage>
</organism>
<evidence type="ECO:0000313" key="3">
    <source>
        <dbReference type="Proteomes" id="UP000184363"/>
    </source>
</evidence>
<reference evidence="2 3" key="1">
    <citation type="submission" date="2016-11" db="EMBL/GenBank/DDBJ databases">
        <authorList>
            <person name="Jaros S."/>
            <person name="Januszkiewicz K."/>
            <person name="Wedrychowicz H."/>
        </authorList>
    </citation>
    <scope>NUCLEOTIDE SEQUENCE [LARGE SCALE GENOMIC DNA]</scope>
    <source>
        <strain evidence="2 3">DSM 43832</strain>
    </source>
</reference>
<name>A0A1M6UZG3_PSETH</name>
<accession>A0A1M6UZG3</accession>
<evidence type="ECO:0000313" key="2">
    <source>
        <dbReference type="EMBL" id="SHK74446.1"/>
    </source>
</evidence>
<evidence type="ECO:0000256" key="1">
    <source>
        <dbReference type="SAM" id="SignalP"/>
    </source>
</evidence>
<dbReference type="STRING" id="1848.SAMN05443637_11198"/>
<feature type="chain" id="PRO_5009921512" evidence="1">
    <location>
        <begin position="29"/>
        <end position="381"/>
    </location>
</feature>
<dbReference type="OrthoDB" id="9773531at2"/>
<gene>
    <name evidence="2" type="ORF">SAMN05443637_11198</name>
</gene>
<dbReference type="Pfam" id="PF22612">
    <property type="entry name" value="GH113"/>
    <property type="match status" value="1"/>
</dbReference>